<evidence type="ECO:0000313" key="2">
    <source>
        <dbReference type="EMBL" id="RDY14777.1"/>
    </source>
</evidence>
<dbReference type="InterPro" id="IPR056924">
    <property type="entry name" value="SH3_Tf2-1"/>
</dbReference>
<reference evidence="2" key="1">
    <citation type="submission" date="2018-05" db="EMBL/GenBank/DDBJ databases">
        <title>Draft genome of Mucuna pruriens seed.</title>
        <authorList>
            <person name="Nnadi N.E."/>
            <person name="Vos R."/>
            <person name="Hasami M.H."/>
            <person name="Devisetty U.K."/>
            <person name="Aguiy J.C."/>
        </authorList>
    </citation>
    <scope>NUCLEOTIDE SEQUENCE [LARGE SCALE GENOMIC DNA]</scope>
    <source>
        <strain evidence="2">JCA_2017</strain>
    </source>
</reference>
<feature type="domain" description="Tf2-1-like SH3-like" evidence="1">
    <location>
        <begin position="2"/>
        <end position="45"/>
    </location>
</feature>
<dbReference type="Pfam" id="PF24626">
    <property type="entry name" value="SH3_Tf2-1"/>
    <property type="match status" value="1"/>
</dbReference>
<gene>
    <name evidence="2" type="ORF">CR513_00098</name>
</gene>
<keyword evidence="3" id="KW-1185">Reference proteome</keyword>
<dbReference type="EMBL" id="QJKJ01000016">
    <property type="protein sequence ID" value="RDY14777.1"/>
    <property type="molecule type" value="Genomic_DNA"/>
</dbReference>
<proteinExistence type="predicted"/>
<feature type="non-terminal residue" evidence="2">
    <location>
        <position position="1"/>
    </location>
</feature>
<dbReference type="OrthoDB" id="1432277at2759"/>
<comment type="caution">
    <text evidence="2">The sequence shown here is derived from an EMBL/GenBank/DDBJ whole genome shotgun (WGS) entry which is preliminary data.</text>
</comment>
<accession>A0A371II98</accession>
<protein>
    <recommendedName>
        <fullName evidence="1">Tf2-1-like SH3-like domain-containing protein</fullName>
    </recommendedName>
</protein>
<sequence length="79" mass="9459">MKRRKERFPTQRRYKLQPRGDGTFQVLERINDNAYKLDLLTTYGNVKNLIRGRILLKRERMIETQPTKSKIIDVTLEVP</sequence>
<evidence type="ECO:0000259" key="1">
    <source>
        <dbReference type="Pfam" id="PF24626"/>
    </source>
</evidence>
<name>A0A371II98_MUCPR</name>
<dbReference type="AlphaFoldDB" id="A0A371II98"/>
<organism evidence="2 3">
    <name type="scientific">Mucuna pruriens</name>
    <name type="common">Velvet bean</name>
    <name type="synonym">Dolichos pruriens</name>
    <dbReference type="NCBI Taxonomy" id="157652"/>
    <lineage>
        <taxon>Eukaryota</taxon>
        <taxon>Viridiplantae</taxon>
        <taxon>Streptophyta</taxon>
        <taxon>Embryophyta</taxon>
        <taxon>Tracheophyta</taxon>
        <taxon>Spermatophyta</taxon>
        <taxon>Magnoliopsida</taxon>
        <taxon>eudicotyledons</taxon>
        <taxon>Gunneridae</taxon>
        <taxon>Pentapetalae</taxon>
        <taxon>rosids</taxon>
        <taxon>fabids</taxon>
        <taxon>Fabales</taxon>
        <taxon>Fabaceae</taxon>
        <taxon>Papilionoideae</taxon>
        <taxon>50 kb inversion clade</taxon>
        <taxon>NPAAA clade</taxon>
        <taxon>indigoferoid/millettioid clade</taxon>
        <taxon>Phaseoleae</taxon>
        <taxon>Mucuna</taxon>
    </lineage>
</organism>
<dbReference type="Proteomes" id="UP000257109">
    <property type="component" value="Unassembled WGS sequence"/>
</dbReference>
<evidence type="ECO:0000313" key="3">
    <source>
        <dbReference type="Proteomes" id="UP000257109"/>
    </source>
</evidence>